<dbReference type="InterPro" id="IPR009200">
    <property type="entry name" value="DUF1269_membrane"/>
</dbReference>
<dbReference type="EMBL" id="EQ999534">
    <property type="protein sequence ID" value="EEZ29264.1"/>
    <property type="molecule type" value="Genomic_DNA"/>
</dbReference>
<dbReference type="RefSeq" id="WP_004688905.1">
    <property type="nucleotide sequence ID" value="NZ_EQ999534.1"/>
</dbReference>
<dbReference type="AlphaFoldDB" id="A0A0E1WZ28"/>
<feature type="transmembrane region" description="Helical" evidence="1">
    <location>
        <begin position="64"/>
        <end position="86"/>
    </location>
</feature>
<proteinExistence type="predicted"/>
<dbReference type="Pfam" id="PF06897">
    <property type="entry name" value="DUF1269"/>
    <property type="match status" value="1"/>
</dbReference>
<organism evidence="2">
    <name type="scientific">Brucella pinnipedialis M292/94/1</name>
    <dbReference type="NCBI Taxonomy" id="520462"/>
    <lineage>
        <taxon>Bacteria</taxon>
        <taxon>Pseudomonadati</taxon>
        <taxon>Pseudomonadota</taxon>
        <taxon>Alphaproteobacteria</taxon>
        <taxon>Hyphomicrobiales</taxon>
        <taxon>Brucellaceae</taxon>
        <taxon>Brucella/Ochrobactrum group</taxon>
        <taxon>Brucella</taxon>
    </lineage>
</organism>
<evidence type="ECO:0008006" key="3">
    <source>
        <dbReference type="Google" id="ProtNLM"/>
    </source>
</evidence>
<protein>
    <recommendedName>
        <fullName evidence="3">Membrane protein of uknown function UCP014873</fullName>
    </recommendedName>
</protein>
<accession>A0A0E1WZ28</accession>
<evidence type="ECO:0000256" key="1">
    <source>
        <dbReference type="SAM" id="Phobius"/>
    </source>
</evidence>
<keyword evidence="1" id="KW-0472">Membrane</keyword>
<reference evidence="2" key="1">
    <citation type="submission" date="2009-01" db="EMBL/GenBank/DDBJ databases">
        <title>The Genome Sequence of Brucella pinnipedialis M292/94/1.</title>
        <authorList>
            <consortium name="The Broad Institute Genome Sequencing Platform"/>
            <person name="Ward D."/>
            <person name="Young S.K."/>
            <person name="Kodira C.D."/>
            <person name="Zeng Q."/>
            <person name="Koehrsen M."/>
            <person name="Alvarado L."/>
            <person name="Berlin A."/>
            <person name="Borenstein D."/>
            <person name="Chen Z."/>
            <person name="Engels R."/>
            <person name="Freedman E."/>
            <person name="Gellesch M."/>
            <person name="Goldberg J."/>
            <person name="Griggs A."/>
            <person name="Gujja S."/>
            <person name="Heiman D."/>
            <person name="Hepburn T."/>
            <person name="Howarth C."/>
            <person name="Jen D."/>
            <person name="Larson L."/>
            <person name="Lewis B."/>
            <person name="Mehta T."/>
            <person name="Park D."/>
            <person name="Pearson M."/>
            <person name="Roberts A."/>
            <person name="Saif S."/>
            <person name="Shea T."/>
            <person name="Shenoy N."/>
            <person name="Sisk P."/>
            <person name="Stolte C."/>
            <person name="Sykes S."/>
            <person name="Walk T."/>
            <person name="White J."/>
            <person name="Yandava C."/>
            <person name="Whatmore A.M."/>
            <person name="Perrett L.L."/>
            <person name="O'Callaghan D."/>
            <person name="Nusbaum C."/>
            <person name="Galagan J."/>
            <person name="Birren B."/>
        </authorList>
    </citation>
    <scope>NUCLEOTIDE SEQUENCE [LARGE SCALE GENOMIC DNA]</scope>
    <source>
        <strain evidence="2">M292/94/1</strain>
    </source>
</reference>
<evidence type="ECO:0000313" key="2">
    <source>
        <dbReference type="EMBL" id="EEZ29264.1"/>
    </source>
</evidence>
<dbReference type="HOGENOM" id="CLU_097445_1_0_5"/>
<dbReference type="Proteomes" id="UP000004659">
    <property type="component" value="Unassembled WGS sequence"/>
</dbReference>
<keyword evidence="1" id="KW-0812">Transmembrane</keyword>
<name>A0A0E1WZ28_9HYPH</name>
<sequence length="177" mass="18490">MSDLVFIAFPDEQKAEEVRQRVLELQREYLIELGDAVVVVKDSDGRVKLNQLVNSTAAGAVSGALWGTLIGFIFFMPLVGTALGAATGAIGGKLTDVGIDDNFMKDAASVLQPGSAGLFLLIRKMTTDKVLADLKGIGGTVVRTSLDEKAENALRKAIAEHVVSSATQTAPTGTSGA</sequence>
<dbReference type="GeneID" id="55592034"/>
<gene>
    <name evidence="2" type="ORF">BALG_02617</name>
</gene>
<keyword evidence="1" id="KW-1133">Transmembrane helix</keyword>